<evidence type="ECO:0000256" key="1">
    <source>
        <dbReference type="SAM" id="MobiDB-lite"/>
    </source>
</evidence>
<sequence>HQAPGKEFATMRRPAQRTFQWLKDKGFQILDQLRGYQTDSMPNGLLQIAGRSSSSRKMTPLSHQNCYPKFTPK</sequence>
<keyword evidence="3" id="KW-1185">Reference proteome</keyword>
<comment type="caution">
    <text evidence="2">The sequence shown here is derived from an EMBL/GenBank/DDBJ whole genome shotgun (WGS) entry which is preliminary data.</text>
</comment>
<feature type="non-terminal residue" evidence="2">
    <location>
        <position position="73"/>
    </location>
</feature>
<feature type="compositionally biased region" description="Polar residues" evidence="1">
    <location>
        <begin position="52"/>
        <end position="65"/>
    </location>
</feature>
<proteinExistence type="predicted"/>
<protein>
    <submittedName>
        <fullName evidence="2">Uncharacterized protein</fullName>
    </submittedName>
</protein>
<evidence type="ECO:0000313" key="3">
    <source>
        <dbReference type="Proteomes" id="UP000824469"/>
    </source>
</evidence>
<reference evidence="2 3" key="1">
    <citation type="journal article" date="2021" name="Nat. Plants">
        <title>The Taxus genome provides insights into paclitaxel biosynthesis.</title>
        <authorList>
            <person name="Xiong X."/>
            <person name="Gou J."/>
            <person name="Liao Q."/>
            <person name="Li Y."/>
            <person name="Zhou Q."/>
            <person name="Bi G."/>
            <person name="Li C."/>
            <person name="Du R."/>
            <person name="Wang X."/>
            <person name="Sun T."/>
            <person name="Guo L."/>
            <person name="Liang H."/>
            <person name="Lu P."/>
            <person name="Wu Y."/>
            <person name="Zhang Z."/>
            <person name="Ro D.K."/>
            <person name="Shang Y."/>
            <person name="Huang S."/>
            <person name="Yan J."/>
        </authorList>
    </citation>
    <scope>NUCLEOTIDE SEQUENCE [LARGE SCALE GENOMIC DNA]</scope>
    <source>
        <strain evidence="2">Ta-2019</strain>
    </source>
</reference>
<gene>
    <name evidence="2" type="ORF">KI387_044664</name>
</gene>
<accession>A0AA38C7I6</accession>
<dbReference type="Proteomes" id="UP000824469">
    <property type="component" value="Unassembled WGS sequence"/>
</dbReference>
<name>A0AA38C7I6_TAXCH</name>
<dbReference type="AlphaFoldDB" id="A0AA38C7I6"/>
<organism evidence="2 3">
    <name type="scientific">Taxus chinensis</name>
    <name type="common">Chinese yew</name>
    <name type="synonym">Taxus wallichiana var. chinensis</name>
    <dbReference type="NCBI Taxonomy" id="29808"/>
    <lineage>
        <taxon>Eukaryota</taxon>
        <taxon>Viridiplantae</taxon>
        <taxon>Streptophyta</taxon>
        <taxon>Embryophyta</taxon>
        <taxon>Tracheophyta</taxon>
        <taxon>Spermatophyta</taxon>
        <taxon>Pinopsida</taxon>
        <taxon>Pinidae</taxon>
        <taxon>Conifers II</taxon>
        <taxon>Cupressales</taxon>
        <taxon>Taxaceae</taxon>
        <taxon>Taxus</taxon>
    </lineage>
</organism>
<evidence type="ECO:0000313" key="2">
    <source>
        <dbReference type="EMBL" id="KAH9291093.1"/>
    </source>
</evidence>
<feature type="region of interest" description="Disordered" evidence="1">
    <location>
        <begin position="52"/>
        <end position="73"/>
    </location>
</feature>
<dbReference type="EMBL" id="JAHRHJ020003813">
    <property type="protein sequence ID" value="KAH9291093.1"/>
    <property type="molecule type" value="Genomic_DNA"/>
</dbReference>
<feature type="non-terminal residue" evidence="2">
    <location>
        <position position="1"/>
    </location>
</feature>